<reference evidence="2" key="1">
    <citation type="submission" date="2018-06" db="EMBL/GenBank/DDBJ databases">
        <authorList>
            <person name="Zhirakovskaya E."/>
        </authorList>
    </citation>
    <scope>NUCLEOTIDE SEQUENCE</scope>
</reference>
<evidence type="ECO:0000313" key="2">
    <source>
        <dbReference type="EMBL" id="VAW58792.1"/>
    </source>
</evidence>
<gene>
    <name evidence="2" type="ORF">MNBD_GAMMA08-1507</name>
</gene>
<sequence length="130" mass="15237">MPNIDDFTKSEIWTIDSTLKERWGKDNNIDLQFADTDIRLHMGDKETTECPAVFWQYEGCNYVIFKTGMQNYRCQFFYKGYQQYGTGVHEYDDIGDCIISLLQVQSDHKRENKIEEENSDGSLPRGTEVK</sequence>
<accession>A0A3B0X5R8</accession>
<proteinExistence type="predicted"/>
<evidence type="ECO:0000256" key="1">
    <source>
        <dbReference type="SAM" id="MobiDB-lite"/>
    </source>
</evidence>
<feature type="region of interest" description="Disordered" evidence="1">
    <location>
        <begin position="110"/>
        <end position="130"/>
    </location>
</feature>
<name>A0A3B0X5R8_9ZZZZ</name>
<dbReference type="EMBL" id="UOFH01000036">
    <property type="protein sequence ID" value="VAW58792.1"/>
    <property type="molecule type" value="Genomic_DNA"/>
</dbReference>
<dbReference type="AlphaFoldDB" id="A0A3B0X5R8"/>
<protein>
    <submittedName>
        <fullName evidence="2">Uncharacterized protein</fullName>
    </submittedName>
</protein>
<organism evidence="2">
    <name type="scientific">hydrothermal vent metagenome</name>
    <dbReference type="NCBI Taxonomy" id="652676"/>
    <lineage>
        <taxon>unclassified sequences</taxon>
        <taxon>metagenomes</taxon>
        <taxon>ecological metagenomes</taxon>
    </lineage>
</organism>